<dbReference type="EMBL" id="JAYMYQ010000004">
    <property type="protein sequence ID" value="KAK7338658.1"/>
    <property type="molecule type" value="Genomic_DNA"/>
</dbReference>
<reference evidence="1 2" key="1">
    <citation type="submission" date="2024-01" db="EMBL/GenBank/DDBJ databases">
        <title>The genomes of 5 underutilized Papilionoideae crops provide insights into root nodulation and disease resistanc.</title>
        <authorList>
            <person name="Jiang F."/>
        </authorList>
    </citation>
    <scope>NUCLEOTIDE SEQUENCE [LARGE SCALE GENOMIC DNA]</scope>
    <source>
        <strain evidence="1">LVBAO_FW01</strain>
        <tissue evidence="1">Leaves</tissue>
    </source>
</reference>
<sequence length="116" mass="13296">MSAKFQSTPMRLELDYHTKAFARNANYKAFLKMNFTDETSINIITEILIYNLMPIGNQLNNSEHLRIHSESEGAVVSSKRLEAAEKNEEIIKRNYRTVSKNLFSGVKKILDCIGLE</sequence>
<organism evidence="1 2">
    <name type="scientific">Canavalia gladiata</name>
    <name type="common">Sword bean</name>
    <name type="synonym">Dolichos gladiatus</name>
    <dbReference type="NCBI Taxonomy" id="3824"/>
    <lineage>
        <taxon>Eukaryota</taxon>
        <taxon>Viridiplantae</taxon>
        <taxon>Streptophyta</taxon>
        <taxon>Embryophyta</taxon>
        <taxon>Tracheophyta</taxon>
        <taxon>Spermatophyta</taxon>
        <taxon>Magnoliopsida</taxon>
        <taxon>eudicotyledons</taxon>
        <taxon>Gunneridae</taxon>
        <taxon>Pentapetalae</taxon>
        <taxon>rosids</taxon>
        <taxon>fabids</taxon>
        <taxon>Fabales</taxon>
        <taxon>Fabaceae</taxon>
        <taxon>Papilionoideae</taxon>
        <taxon>50 kb inversion clade</taxon>
        <taxon>NPAAA clade</taxon>
        <taxon>indigoferoid/millettioid clade</taxon>
        <taxon>Phaseoleae</taxon>
        <taxon>Canavalia</taxon>
    </lineage>
</organism>
<evidence type="ECO:0000313" key="1">
    <source>
        <dbReference type="EMBL" id="KAK7338658.1"/>
    </source>
</evidence>
<evidence type="ECO:0000313" key="2">
    <source>
        <dbReference type="Proteomes" id="UP001367508"/>
    </source>
</evidence>
<dbReference type="Proteomes" id="UP001367508">
    <property type="component" value="Unassembled WGS sequence"/>
</dbReference>
<protein>
    <submittedName>
        <fullName evidence="1">Uncharacterized protein</fullName>
    </submittedName>
</protein>
<comment type="caution">
    <text evidence="1">The sequence shown here is derived from an EMBL/GenBank/DDBJ whole genome shotgun (WGS) entry which is preliminary data.</text>
</comment>
<name>A0AAN9QPG4_CANGL</name>
<accession>A0AAN9QPG4</accession>
<dbReference type="AlphaFoldDB" id="A0AAN9QPG4"/>
<proteinExistence type="predicted"/>
<gene>
    <name evidence="1" type="ORF">VNO77_19282</name>
</gene>
<keyword evidence="2" id="KW-1185">Reference proteome</keyword>